<dbReference type="InterPro" id="IPR019080">
    <property type="entry name" value="YqaJ_viral_recombinase"/>
</dbReference>
<keyword evidence="3" id="KW-1185">Reference proteome</keyword>
<protein>
    <submittedName>
        <fullName evidence="2">YqaJ-like viral recombinase domain protein</fullName>
    </submittedName>
</protein>
<organism evidence="2 3">
    <name type="scientific">Pseudonocardia autotrophica</name>
    <name type="common">Amycolata autotrophica</name>
    <name type="synonym">Nocardia autotrophica</name>
    <dbReference type="NCBI Taxonomy" id="2074"/>
    <lineage>
        <taxon>Bacteria</taxon>
        <taxon>Bacillati</taxon>
        <taxon>Actinomycetota</taxon>
        <taxon>Actinomycetes</taxon>
        <taxon>Pseudonocardiales</taxon>
        <taxon>Pseudonocardiaceae</taxon>
        <taxon>Pseudonocardia</taxon>
    </lineage>
</organism>
<sequence>MPITVPTGIPAARLEPGTAEWMRYMSASKIAAVVGLSPWESKFSLYHRMTGLVPAEEENDQTRRGHYLEPAVAAWFADQHPDWRIEQCGSFLHRDRRWQAATPDRLAINDGGIIVAVECKSTADMTGWGEQSTDEIPVYYRCQVMWQMDTLGLQRCHIAMIGPSLVFAEYVVDYDPDEATILRDAATAFLADVAAERRPALDDSTATYQVLRALHPDIDGSSVDVPDELARTYLQAVADAKAAQAAKQAATSRLLDRMGDARDAYWNGNKIAYRMAKNGDTPYLVAARGATNHLTERTAA</sequence>
<evidence type="ECO:0000259" key="1">
    <source>
        <dbReference type="Pfam" id="PF09588"/>
    </source>
</evidence>
<dbReference type="AlphaFoldDB" id="A0A1Y2MNP4"/>
<dbReference type="OrthoDB" id="3197230at2"/>
<feature type="domain" description="YqaJ viral recombinase" evidence="1">
    <location>
        <begin position="24"/>
        <end position="150"/>
    </location>
</feature>
<proteinExistence type="predicted"/>
<gene>
    <name evidence="2" type="ORF">BG845_05593</name>
</gene>
<accession>A0A1Y2MNP4</accession>
<dbReference type="Pfam" id="PF09588">
    <property type="entry name" value="YqaJ"/>
    <property type="match status" value="1"/>
</dbReference>
<dbReference type="Gene3D" id="3.90.320.10">
    <property type="match status" value="1"/>
</dbReference>
<reference evidence="2 3" key="1">
    <citation type="submission" date="2016-09" db="EMBL/GenBank/DDBJ databases">
        <title>Pseudonocardia autotrophica DSM535, a candidate organism with high potential of specific P450 cytochromes.</title>
        <authorList>
            <person name="Grumaz C."/>
            <person name="Vainshtein Y."/>
            <person name="Kirstahler P."/>
            <person name="Sohn K."/>
        </authorList>
    </citation>
    <scope>NUCLEOTIDE SEQUENCE [LARGE SCALE GENOMIC DNA]</scope>
    <source>
        <strain evidence="2 3">DSM 535</strain>
    </source>
</reference>
<name>A0A1Y2MNP4_PSEAH</name>
<dbReference type="STRING" id="2074.BG845_05593"/>
<dbReference type="EMBL" id="MIGB01000043">
    <property type="protein sequence ID" value="OSY36078.1"/>
    <property type="molecule type" value="Genomic_DNA"/>
</dbReference>
<evidence type="ECO:0000313" key="2">
    <source>
        <dbReference type="EMBL" id="OSY36078.1"/>
    </source>
</evidence>
<dbReference type="PANTHER" id="PTHR46609">
    <property type="entry name" value="EXONUCLEASE, PHAGE-TYPE/RECB, C-TERMINAL DOMAIN-CONTAINING PROTEIN"/>
    <property type="match status" value="1"/>
</dbReference>
<dbReference type="SUPFAM" id="SSF52980">
    <property type="entry name" value="Restriction endonuclease-like"/>
    <property type="match status" value="1"/>
</dbReference>
<dbReference type="InterPro" id="IPR017482">
    <property type="entry name" value="Lambda-type_endonuclease"/>
</dbReference>
<dbReference type="InterPro" id="IPR011604">
    <property type="entry name" value="PDDEXK-like_dom_sf"/>
</dbReference>
<dbReference type="PANTHER" id="PTHR46609:SF6">
    <property type="entry name" value="EXONUCLEASE, PHAGE-TYPE_RECB, C-TERMINAL DOMAIN-CONTAINING PROTEIN-RELATED"/>
    <property type="match status" value="1"/>
</dbReference>
<dbReference type="Proteomes" id="UP000194360">
    <property type="component" value="Unassembled WGS sequence"/>
</dbReference>
<dbReference type="InterPro" id="IPR011335">
    <property type="entry name" value="Restrct_endonuc-II-like"/>
</dbReference>
<evidence type="ECO:0000313" key="3">
    <source>
        <dbReference type="Proteomes" id="UP000194360"/>
    </source>
</evidence>
<dbReference type="NCBIfam" id="TIGR03033">
    <property type="entry name" value="phage_rel_nuc"/>
    <property type="match status" value="1"/>
</dbReference>
<comment type="caution">
    <text evidence="2">The sequence shown here is derived from an EMBL/GenBank/DDBJ whole genome shotgun (WGS) entry which is preliminary data.</text>
</comment>
<dbReference type="InterPro" id="IPR051703">
    <property type="entry name" value="NF-kappa-B_Signaling_Reg"/>
</dbReference>
<dbReference type="RefSeq" id="WP_158092299.1">
    <property type="nucleotide sequence ID" value="NZ_AP018920.1"/>
</dbReference>